<organism evidence="2 3">
    <name type="scientific">Maledivibacter halophilus</name>
    <dbReference type="NCBI Taxonomy" id="36842"/>
    <lineage>
        <taxon>Bacteria</taxon>
        <taxon>Bacillati</taxon>
        <taxon>Bacillota</taxon>
        <taxon>Clostridia</taxon>
        <taxon>Peptostreptococcales</taxon>
        <taxon>Caminicellaceae</taxon>
        <taxon>Maledivibacter</taxon>
    </lineage>
</organism>
<evidence type="ECO:0008006" key="4">
    <source>
        <dbReference type="Google" id="ProtNLM"/>
    </source>
</evidence>
<keyword evidence="1" id="KW-0812">Transmembrane</keyword>
<proteinExistence type="predicted"/>
<feature type="transmembrane region" description="Helical" evidence="1">
    <location>
        <begin position="65"/>
        <end position="86"/>
    </location>
</feature>
<name>A0A1T5M2L9_9FIRM</name>
<evidence type="ECO:0000313" key="3">
    <source>
        <dbReference type="Proteomes" id="UP000190285"/>
    </source>
</evidence>
<keyword evidence="1" id="KW-0472">Membrane</keyword>
<dbReference type="OrthoDB" id="2080846at2"/>
<feature type="transmembrane region" description="Helical" evidence="1">
    <location>
        <begin position="92"/>
        <end position="112"/>
    </location>
</feature>
<keyword evidence="1" id="KW-1133">Transmembrane helix</keyword>
<gene>
    <name evidence="2" type="ORF">SAMN02194393_03707</name>
</gene>
<keyword evidence="3" id="KW-1185">Reference proteome</keyword>
<dbReference type="RefSeq" id="WP_079493590.1">
    <property type="nucleotide sequence ID" value="NZ_FUZT01000009.1"/>
</dbReference>
<sequence length="205" mass="23332">MNAIEILSKEKVLLFAFILVLLCGFLMGEIIFRLKKEKALKLGEKLDGSRDFHIRIIYNNIIKSYGILRVIIVIFTMNLLGGALIWSSIGGIFIGIPFLHYALIGLLTNLVLKRYPERMKWLTIPNILFEVAAFMVAAVGGISIGLSIWGAGNLYVAFKEWSILFITIVVPFQLISAIFEGFLFKRIYIIEKHPWPREISKENNL</sequence>
<feature type="transmembrane region" description="Helical" evidence="1">
    <location>
        <begin position="161"/>
        <end position="184"/>
    </location>
</feature>
<evidence type="ECO:0000313" key="2">
    <source>
        <dbReference type="EMBL" id="SKC82099.1"/>
    </source>
</evidence>
<reference evidence="2 3" key="1">
    <citation type="submission" date="2017-02" db="EMBL/GenBank/DDBJ databases">
        <authorList>
            <person name="Peterson S.W."/>
        </authorList>
    </citation>
    <scope>NUCLEOTIDE SEQUENCE [LARGE SCALE GENOMIC DNA]</scope>
    <source>
        <strain evidence="2 3">M1</strain>
    </source>
</reference>
<dbReference type="AlphaFoldDB" id="A0A1T5M2L9"/>
<evidence type="ECO:0000256" key="1">
    <source>
        <dbReference type="SAM" id="Phobius"/>
    </source>
</evidence>
<feature type="transmembrane region" description="Helical" evidence="1">
    <location>
        <begin position="12"/>
        <end position="32"/>
    </location>
</feature>
<dbReference type="EMBL" id="FUZT01000009">
    <property type="protein sequence ID" value="SKC82099.1"/>
    <property type="molecule type" value="Genomic_DNA"/>
</dbReference>
<protein>
    <recommendedName>
        <fullName evidence="4">Stage II sporulation protein M</fullName>
    </recommendedName>
</protein>
<dbReference type="Proteomes" id="UP000190285">
    <property type="component" value="Unassembled WGS sequence"/>
</dbReference>
<accession>A0A1T5M2L9</accession>
<feature type="transmembrane region" description="Helical" evidence="1">
    <location>
        <begin position="124"/>
        <end position="149"/>
    </location>
</feature>